<gene>
    <name evidence="4" type="ORF">KTO63_21280</name>
</gene>
<dbReference type="RefSeq" id="WP_217793981.1">
    <property type="nucleotide sequence ID" value="NZ_JAHSPG010000016.1"/>
</dbReference>
<dbReference type="PROSITE" id="PS00018">
    <property type="entry name" value="EF_HAND_1"/>
    <property type="match status" value="1"/>
</dbReference>
<keyword evidence="1" id="KW-0812">Transmembrane</keyword>
<proteinExistence type="inferred from homology"/>
<keyword evidence="2" id="KW-0732">Signal</keyword>
<keyword evidence="5" id="KW-1185">Reference proteome</keyword>
<dbReference type="Pfam" id="PF07715">
    <property type="entry name" value="Plug"/>
    <property type="match status" value="1"/>
</dbReference>
<dbReference type="GO" id="GO:0009279">
    <property type="term" value="C:cell outer membrane"/>
    <property type="evidence" value="ECO:0007669"/>
    <property type="project" value="UniProtKB-SubCell"/>
</dbReference>
<comment type="subcellular location">
    <subcellularLocation>
        <location evidence="1">Cell outer membrane</location>
        <topology evidence="1">Multi-pass membrane protein</topology>
    </subcellularLocation>
</comment>
<dbReference type="InterPro" id="IPR023996">
    <property type="entry name" value="TonB-dep_OMP_SusC/RagA"/>
</dbReference>
<protein>
    <submittedName>
        <fullName evidence="4">SusC/RagA family TonB-linked outer membrane protein</fullName>
    </submittedName>
</protein>
<dbReference type="EMBL" id="JAHSPG010000016">
    <property type="protein sequence ID" value="MBV4359716.1"/>
    <property type="molecule type" value="Genomic_DNA"/>
</dbReference>
<dbReference type="AlphaFoldDB" id="A0A9E2W988"/>
<dbReference type="InterPro" id="IPR018247">
    <property type="entry name" value="EF_Hand_1_Ca_BS"/>
</dbReference>
<sequence>MKNINIKLFIGLLFLAGLDVTQAQTKKPAQLDSAILLTTKGNTEKLIDGGIRNEQSWRNTGATFTLSGEELAKTNAGNLLNTLQGRIPGLTVSTGSGEPGYDAPTLYVRGLSSWNIAGNRVTIYLDGFQVDMNSLAALSPNEIESVTLLKDAAATAVYGLDGGAGVLSVRTKEGTKSGKTKIEANARYGAMRPIALPQVMDAYGYVTAYNQALQNDGLPVKYYNPELYKASDDPFHPNVNWYDKMLTNKSATQNYDISFRGGNDKARFFVLGGYTSFTGIYKDADVIDKDFGTNAKYNRLSLRANLDLNLNKNLSVKATVSGITEDRNTPAGFTASSVFAALLRTPAAAFPVKNLDGTWGNNAVYSFNPVQNLRQNGIYSSHTRYLQTNVSFKEKLDILTKGLALSGGVSFANVYTGVYQKTFTVPSYEITKDAYDNPVIDAKGNVVYKTIGATSQGGSDAGNDHWNRTSSIFGFDYDRSFGKHSFTGMVKYTRSSYVHDGQVYAVVEQGLRGNVTYDYSKKYIADLSFSYLGSADFQSGHRYGFFPAIGLGWVASNEDFLKNNKVINFLKVRGSYGKTANTNENYRFLYEQWANYTGGVYILGTADGGRNGRTEGAVPNSNFTWEAKQSANLGVDLTILNKLNATLDVFKEKRTGILEAPVGVPDYTGFNFQNMNTGEVVNQGFELSLQYRDKTKSGFEYYGGASMAYAHNKETKVAEDPQPYDYLYNKGYRVGQMRGFKDAGFYQVSDFDANGNLNAGVVKSTYGTVHPGDLKYVDVNGDGLINNYDLVPMKYTRLPEITLGFNLGFKYKGFDFDAYVQGVMNRTVSLLDDAYDYTHPLANNTNITAFSNNPWTPATAATATSPRLSTLVNNNNSIPAEFWLRNGNFWKLRSVEVGYTLPRTGFLKKTEILRVFLNGNNLLGNKIDGLEPERLSMGYPLMKTVTIGLKAKF</sequence>
<dbReference type="InterPro" id="IPR012910">
    <property type="entry name" value="Plug_dom"/>
</dbReference>
<dbReference type="NCBIfam" id="TIGR04056">
    <property type="entry name" value="OMP_RagA_SusC"/>
    <property type="match status" value="1"/>
</dbReference>
<evidence type="ECO:0000256" key="2">
    <source>
        <dbReference type="SAM" id="SignalP"/>
    </source>
</evidence>
<feature type="chain" id="PRO_5039393003" evidence="2">
    <location>
        <begin position="24"/>
        <end position="953"/>
    </location>
</feature>
<dbReference type="PROSITE" id="PS52016">
    <property type="entry name" value="TONB_DEPENDENT_REC_3"/>
    <property type="match status" value="1"/>
</dbReference>
<evidence type="ECO:0000256" key="1">
    <source>
        <dbReference type="PROSITE-ProRule" id="PRU01360"/>
    </source>
</evidence>
<feature type="signal peptide" evidence="2">
    <location>
        <begin position="1"/>
        <end position="23"/>
    </location>
</feature>
<keyword evidence="1" id="KW-1134">Transmembrane beta strand</keyword>
<dbReference type="Proteomes" id="UP000812270">
    <property type="component" value="Unassembled WGS sequence"/>
</dbReference>
<accession>A0A9E2W988</accession>
<keyword evidence="1" id="KW-0813">Transport</keyword>
<comment type="similarity">
    <text evidence="1">Belongs to the TonB-dependent receptor family.</text>
</comment>
<feature type="domain" description="TonB-dependent receptor plug" evidence="3">
    <location>
        <begin position="60"/>
        <end position="166"/>
    </location>
</feature>
<name>A0A9E2W988_9BACT</name>
<evidence type="ECO:0000259" key="3">
    <source>
        <dbReference type="Pfam" id="PF07715"/>
    </source>
</evidence>
<keyword evidence="1" id="KW-0998">Cell outer membrane</keyword>
<keyword evidence="1" id="KW-0472">Membrane</keyword>
<evidence type="ECO:0000313" key="5">
    <source>
        <dbReference type="Proteomes" id="UP000812270"/>
    </source>
</evidence>
<organism evidence="4 5">
    <name type="scientific">Pinibacter aurantiacus</name>
    <dbReference type="NCBI Taxonomy" id="2851599"/>
    <lineage>
        <taxon>Bacteria</taxon>
        <taxon>Pseudomonadati</taxon>
        <taxon>Bacteroidota</taxon>
        <taxon>Chitinophagia</taxon>
        <taxon>Chitinophagales</taxon>
        <taxon>Chitinophagaceae</taxon>
        <taxon>Pinibacter</taxon>
    </lineage>
</organism>
<dbReference type="InterPro" id="IPR039426">
    <property type="entry name" value="TonB-dep_rcpt-like"/>
</dbReference>
<comment type="caution">
    <text evidence="4">The sequence shown here is derived from an EMBL/GenBank/DDBJ whole genome shotgun (WGS) entry which is preliminary data.</text>
</comment>
<evidence type="ECO:0000313" key="4">
    <source>
        <dbReference type="EMBL" id="MBV4359716.1"/>
    </source>
</evidence>
<reference evidence="4" key="1">
    <citation type="submission" date="2021-06" db="EMBL/GenBank/DDBJ databases">
        <authorList>
            <person name="Huq M.A."/>
        </authorList>
    </citation>
    <scope>NUCLEOTIDE SEQUENCE</scope>
    <source>
        <strain evidence="4">MAH-26</strain>
    </source>
</reference>